<name>A0AAD9ITT3_9ANNE</name>
<dbReference type="GO" id="GO:0004888">
    <property type="term" value="F:transmembrane signaling receptor activity"/>
    <property type="evidence" value="ECO:0007669"/>
    <property type="project" value="InterPro"/>
</dbReference>
<evidence type="ECO:0000313" key="10">
    <source>
        <dbReference type="Proteomes" id="UP001208570"/>
    </source>
</evidence>
<feature type="transmembrane region" description="Helical" evidence="5">
    <location>
        <begin position="321"/>
        <end position="345"/>
    </location>
</feature>
<dbReference type="EMBL" id="JAODUP010001297">
    <property type="protein sequence ID" value="KAK2140584.1"/>
    <property type="molecule type" value="Genomic_DNA"/>
</dbReference>
<dbReference type="InterPro" id="IPR036719">
    <property type="entry name" value="Neuro-gated_channel_TM_sf"/>
</dbReference>
<dbReference type="InterPro" id="IPR038050">
    <property type="entry name" value="Neuro_actylchol_rec"/>
</dbReference>
<evidence type="ECO:0000259" key="8">
    <source>
        <dbReference type="Pfam" id="PF02932"/>
    </source>
</evidence>
<dbReference type="GO" id="GO:0005230">
    <property type="term" value="F:extracellular ligand-gated monoatomic ion channel activity"/>
    <property type="evidence" value="ECO:0007669"/>
    <property type="project" value="InterPro"/>
</dbReference>
<protein>
    <submittedName>
        <fullName evidence="9">Uncharacterized protein</fullName>
    </submittedName>
</protein>
<feature type="transmembrane region" description="Helical" evidence="5">
    <location>
        <begin position="259"/>
        <end position="281"/>
    </location>
</feature>
<keyword evidence="5" id="KW-0813">Transport</keyword>
<evidence type="ECO:0000256" key="4">
    <source>
        <dbReference type="ARBA" id="ARBA00023136"/>
    </source>
</evidence>
<evidence type="ECO:0000256" key="3">
    <source>
        <dbReference type="ARBA" id="ARBA00022989"/>
    </source>
</evidence>
<proteinExistence type="inferred from homology"/>
<dbReference type="SUPFAM" id="SSF63712">
    <property type="entry name" value="Nicotinic receptor ligand binding domain-like"/>
    <property type="match status" value="1"/>
</dbReference>
<accession>A0AAD9ITT3</accession>
<keyword evidence="10" id="KW-1185">Reference proteome</keyword>
<feature type="domain" description="Neurotransmitter-gated ion-channel ligand-binding" evidence="7">
    <location>
        <begin position="46"/>
        <end position="256"/>
    </location>
</feature>
<evidence type="ECO:0000256" key="1">
    <source>
        <dbReference type="ARBA" id="ARBA00004141"/>
    </source>
</evidence>
<dbReference type="InterPro" id="IPR006201">
    <property type="entry name" value="Neur_channel"/>
</dbReference>
<dbReference type="InterPro" id="IPR018000">
    <property type="entry name" value="Neurotransmitter_ion_chnl_CS"/>
</dbReference>
<dbReference type="FunFam" id="2.70.170.10:FF:000028">
    <property type="entry name" value="AcetylCholine Receptor"/>
    <property type="match status" value="1"/>
</dbReference>
<keyword evidence="5" id="KW-0407">Ion channel</keyword>
<dbReference type="SUPFAM" id="SSF90112">
    <property type="entry name" value="Neurotransmitter-gated ion-channel transmembrane pore"/>
    <property type="match status" value="1"/>
</dbReference>
<keyword evidence="5" id="KW-0406">Ion transport</keyword>
<keyword evidence="2 5" id="KW-0812">Transmembrane</keyword>
<evidence type="ECO:0000259" key="7">
    <source>
        <dbReference type="Pfam" id="PF02931"/>
    </source>
</evidence>
<gene>
    <name evidence="9" type="ORF">LSH36_1297g00003</name>
</gene>
<dbReference type="Gene3D" id="2.70.170.10">
    <property type="entry name" value="Neurotransmitter-gated ion-channel ligand-binding domain"/>
    <property type="match status" value="1"/>
</dbReference>
<reference evidence="9" key="1">
    <citation type="journal article" date="2023" name="Mol. Biol. Evol.">
        <title>Third-Generation Sequencing Reveals the Adaptive Role of the Epigenome in Three Deep-Sea Polychaetes.</title>
        <authorList>
            <person name="Perez M."/>
            <person name="Aroh O."/>
            <person name="Sun Y."/>
            <person name="Lan Y."/>
            <person name="Juniper S.K."/>
            <person name="Young C.R."/>
            <person name="Angers B."/>
            <person name="Qian P.Y."/>
        </authorList>
    </citation>
    <scope>NUCLEOTIDE SEQUENCE</scope>
    <source>
        <strain evidence="9">P08H-3</strain>
    </source>
</reference>
<dbReference type="Pfam" id="PF02932">
    <property type="entry name" value="Neur_chan_memb"/>
    <property type="match status" value="1"/>
</dbReference>
<evidence type="ECO:0000256" key="2">
    <source>
        <dbReference type="ARBA" id="ARBA00022692"/>
    </source>
</evidence>
<dbReference type="InterPro" id="IPR006029">
    <property type="entry name" value="Neurotrans-gated_channel_TM"/>
</dbReference>
<feature type="region of interest" description="Disordered" evidence="6">
    <location>
        <begin position="555"/>
        <end position="576"/>
    </location>
</feature>
<comment type="subcellular location">
    <subcellularLocation>
        <location evidence="1">Membrane</location>
        <topology evidence="1">Multi-pass membrane protein</topology>
    </subcellularLocation>
</comment>
<keyword evidence="4 5" id="KW-0472">Membrane</keyword>
<dbReference type="InterPro" id="IPR036734">
    <property type="entry name" value="Neur_chan_lig-bd_sf"/>
</dbReference>
<evidence type="ECO:0000256" key="6">
    <source>
        <dbReference type="SAM" id="MobiDB-lite"/>
    </source>
</evidence>
<comment type="similarity">
    <text evidence="5">Belongs to the ligand-gated ion channel (TC 1.A.9) family.</text>
</comment>
<organism evidence="9 10">
    <name type="scientific">Paralvinella palmiformis</name>
    <dbReference type="NCBI Taxonomy" id="53620"/>
    <lineage>
        <taxon>Eukaryota</taxon>
        <taxon>Metazoa</taxon>
        <taxon>Spiralia</taxon>
        <taxon>Lophotrochozoa</taxon>
        <taxon>Annelida</taxon>
        <taxon>Polychaeta</taxon>
        <taxon>Sedentaria</taxon>
        <taxon>Canalipalpata</taxon>
        <taxon>Terebellida</taxon>
        <taxon>Terebelliformia</taxon>
        <taxon>Alvinellidae</taxon>
        <taxon>Paralvinella</taxon>
    </lineage>
</organism>
<feature type="domain" description="Neurotransmitter-gated ion-channel transmembrane" evidence="8">
    <location>
        <begin position="266"/>
        <end position="440"/>
    </location>
</feature>
<dbReference type="GO" id="GO:0016020">
    <property type="term" value="C:membrane"/>
    <property type="evidence" value="ECO:0007669"/>
    <property type="project" value="UniProtKB-SubCell"/>
</dbReference>
<feature type="transmembrane region" description="Helical" evidence="5">
    <location>
        <begin position="290"/>
        <end position="309"/>
    </location>
</feature>
<evidence type="ECO:0000313" key="9">
    <source>
        <dbReference type="EMBL" id="KAK2140584.1"/>
    </source>
</evidence>
<dbReference type="InterPro" id="IPR006202">
    <property type="entry name" value="Neur_chan_lig-bd"/>
</dbReference>
<keyword evidence="3 5" id="KW-1133">Transmembrane helix</keyword>
<dbReference type="AlphaFoldDB" id="A0AAD9ITT3"/>
<dbReference type="PROSITE" id="PS00236">
    <property type="entry name" value="NEUROTR_ION_CHANNEL"/>
    <property type="match status" value="1"/>
</dbReference>
<dbReference type="PRINTS" id="PR00252">
    <property type="entry name" value="NRIONCHANNEL"/>
</dbReference>
<comment type="caution">
    <text evidence="9">The sequence shown here is derived from an EMBL/GenBank/DDBJ whole genome shotgun (WGS) entry which is preliminary data.</text>
</comment>
<dbReference type="CDD" id="cd18997">
    <property type="entry name" value="LGIC_ECD_nAChR"/>
    <property type="match status" value="1"/>
</dbReference>
<dbReference type="Gene3D" id="1.20.58.390">
    <property type="entry name" value="Neurotransmitter-gated ion-channel transmembrane domain"/>
    <property type="match status" value="1"/>
</dbReference>
<dbReference type="Pfam" id="PF02931">
    <property type="entry name" value="Neur_chan_LBD"/>
    <property type="match status" value="1"/>
</dbReference>
<evidence type="ECO:0000256" key="5">
    <source>
        <dbReference type="RuleBase" id="RU000687"/>
    </source>
</evidence>
<sequence length="650" mass="73003">MLIANQISKAIVPDLALVICSWFTVQSGLVNNPQDSLPYIALSKEKLLLKELISRYSNVTSHGRPVIVSDTSVNVQFGLGLIHMDLDEKTRALVLSVWIKMVWIDQYMSWDPVDFSDILSVKMESKQVWLPDIMLYNTAETEILIRDTFITVFHNGTILWVPHQKLQSSCSIDVTNFPFDTQTCHMWFGSWTYTTEHLNLSMAFPKGMDLKTYSDDYKESGQWQITKLESERRVLPSINESPNYAVLTFTLTLRRNIVFSSYILTLPCVFLACLTLVVFWLPPDRPDRTALAMSIFSSFLLLLLILVEAAPPTASSVPRLGIYYCFNMVIIMLAVFLSSLVVNVWRMGEGFTPVPKWLRKVTTTTTTTTTSSSSSSTTTRVQPIRTTTASTVSTTTTTSSSSTTTRVQPIRTTTASTISTISTTTTTTSSSSTTTTTTTTSSSSSTTTRITIDSPLERFCFCEGLLAVTWIPINEQSTPPVTYGAGSPRDEYFKNPLLPQRQRSPFAVDGGSYRQKPKDHYANGGSMMGMHRMTSRVTSSCQVNRVFQSAPIGADEAEMPKRQVDEGGPDVEEDGAIDRPMADEITNNVKCIRQLLRQLEDRLDCRMHHDTNQQLVKRDWRKASLILDRFFFVLYLFLIVVSIATLFPRP</sequence>
<feature type="transmembrane region" description="Helical" evidence="5">
    <location>
        <begin position="626"/>
        <end position="647"/>
    </location>
</feature>
<dbReference type="CDD" id="cd19051">
    <property type="entry name" value="LGIC_TM_cation"/>
    <property type="match status" value="1"/>
</dbReference>
<dbReference type="PANTHER" id="PTHR18945">
    <property type="entry name" value="NEUROTRANSMITTER GATED ION CHANNEL"/>
    <property type="match status" value="1"/>
</dbReference>
<dbReference type="Proteomes" id="UP001208570">
    <property type="component" value="Unassembled WGS sequence"/>
</dbReference>
<feature type="region of interest" description="Disordered" evidence="6">
    <location>
        <begin position="367"/>
        <end position="447"/>
    </location>
</feature>